<dbReference type="GeneID" id="20809680"/>
<dbReference type="VEuPathDB" id="FungiDB:H257_07684"/>
<keyword evidence="2 3" id="KW-0040">ANK repeat</keyword>
<evidence type="ECO:0008006" key="7">
    <source>
        <dbReference type="Google" id="ProtNLM"/>
    </source>
</evidence>
<dbReference type="PROSITE" id="PS50004">
    <property type="entry name" value="C2"/>
    <property type="match status" value="1"/>
</dbReference>
<dbReference type="PANTHER" id="PTHR24171:SF8">
    <property type="entry name" value="BRCA1-ASSOCIATED RING DOMAIN PROTEIN 1"/>
    <property type="match status" value="1"/>
</dbReference>
<dbReference type="SUPFAM" id="SSF48403">
    <property type="entry name" value="Ankyrin repeat"/>
    <property type="match status" value="1"/>
</dbReference>
<organism evidence="6">
    <name type="scientific">Aphanomyces astaci</name>
    <name type="common">Crayfish plague agent</name>
    <dbReference type="NCBI Taxonomy" id="112090"/>
    <lineage>
        <taxon>Eukaryota</taxon>
        <taxon>Sar</taxon>
        <taxon>Stramenopiles</taxon>
        <taxon>Oomycota</taxon>
        <taxon>Saprolegniomycetes</taxon>
        <taxon>Saprolegniales</taxon>
        <taxon>Verrucalvaceae</taxon>
        <taxon>Aphanomyces</taxon>
    </lineage>
</organism>
<dbReference type="RefSeq" id="XP_009831591.1">
    <property type="nucleotide sequence ID" value="XM_009833289.1"/>
</dbReference>
<evidence type="ECO:0000259" key="4">
    <source>
        <dbReference type="PROSITE" id="PS50004"/>
    </source>
</evidence>
<dbReference type="AlphaFoldDB" id="W4GGQ6"/>
<gene>
    <name evidence="6" type="ORF">H257_07684</name>
</gene>
<dbReference type="SUPFAM" id="SSF49562">
    <property type="entry name" value="C2 domain (Calcium/lipid-binding domain, CaLB)"/>
    <property type="match status" value="1"/>
</dbReference>
<evidence type="ECO:0000256" key="2">
    <source>
        <dbReference type="ARBA" id="ARBA00023043"/>
    </source>
</evidence>
<evidence type="ECO:0000256" key="3">
    <source>
        <dbReference type="PROSITE-ProRule" id="PRU00023"/>
    </source>
</evidence>
<dbReference type="Pfam" id="PF00168">
    <property type="entry name" value="C2"/>
    <property type="match status" value="1"/>
</dbReference>
<dbReference type="Pfam" id="PF12796">
    <property type="entry name" value="Ank_2"/>
    <property type="match status" value="1"/>
</dbReference>
<reference evidence="6" key="1">
    <citation type="submission" date="2013-12" db="EMBL/GenBank/DDBJ databases">
        <title>The Genome Sequence of Aphanomyces astaci APO3.</title>
        <authorList>
            <consortium name="The Broad Institute Genomics Platform"/>
            <person name="Russ C."/>
            <person name="Tyler B."/>
            <person name="van West P."/>
            <person name="Dieguez-Uribeondo J."/>
            <person name="Young S.K."/>
            <person name="Zeng Q."/>
            <person name="Gargeya S."/>
            <person name="Fitzgerald M."/>
            <person name="Abouelleil A."/>
            <person name="Alvarado L."/>
            <person name="Chapman S.B."/>
            <person name="Gainer-Dewar J."/>
            <person name="Goldberg J."/>
            <person name="Griggs A."/>
            <person name="Gujja S."/>
            <person name="Hansen M."/>
            <person name="Howarth C."/>
            <person name="Imamovic A."/>
            <person name="Ireland A."/>
            <person name="Larimer J."/>
            <person name="McCowan C."/>
            <person name="Murphy C."/>
            <person name="Pearson M."/>
            <person name="Poon T.W."/>
            <person name="Priest M."/>
            <person name="Roberts A."/>
            <person name="Saif S."/>
            <person name="Shea T."/>
            <person name="Sykes S."/>
            <person name="Wortman J."/>
            <person name="Nusbaum C."/>
            <person name="Birren B."/>
        </authorList>
    </citation>
    <scope>NUCLEOTIDE SEQUENCE [LARGE SCALE GENOMIC DNA]</scope>
    <source>
        <strain evidence="6">APO3</strain>
    </source>
</reference>
<dbReference type="InterPro" id="IPR002110">
    <property type="entry name" value="Ankyrin_rpt"/>
</dbReference>
<feature type="repeat" description="ANK" evidence="3">
    <location>
        <begin position="277"/>
        <end position="309"/>
    </location>
</feature>
<dbReference type="InterPro" id="IPR036770">
    <property type="entry name" value="Ankyrin_rpt-contain_sf"/>
</dbReference>
<dbReference type="Gene3D" id="1.25.40.20">
    <property type="entry name" value="Ankyrin repeat-containing domain"/>
    <property type="match status" value="1"/>
</dbReference>
<dbReference type="GO" id="GO:0004842">
    <property type="term" value="F:ubiquitin-protein transferase activity"/>
    <property type="evidence" value="ECO:0007669"/>
    <property type="project" value="TreeGrafter"/>
</dbReference>
<dbReference type="PROSITE" id="PS50297">
    <property type="entry name" value="ANK_REP_REGION"/>
    <property type="match status" value="1"/>
</dbReference>
<feature type="domain" description="PI-PLC Y-box" evidence="5">
    <location>
        <begin position="447"/>
        <end position="505"/>
    </location>
</feature>
<dbReference type="PANTHER" id="PTHR24171">
    <property type="entry name" value="ANKYRIN REPEAT DOMAIN-CONTAINING PROTEIN 39-RELATED"/>
    <property type="match status" value="1"/>
</dbReference>
<sequence>MTERGGGAQQSDEACAAATCIQKLYRSRAARKLMVQLASSVYRRCYDANTGHSYYCNLRTGETAWDRPKIFGSGDAPTYEDNQPVTAAESMTADNKVDDEGNETAPVANSTEAIPIAVSKFQLDKDAQTKIELTKLEGLVLIQRQAQAKADLERQNRKQVHWGRKQWDKKVRLEHEANRAARLQGIARDNKQAIQDLLDGKSVRTTSVKPQLESIREACMRGHVDRVMALLNEGWSPNAESAMGLTPLLAACLGGHIQVVQLLLQRQADVNHRHIVTQRTAYMEACQRSNTAVVRELLRHGARIHWNDKQGRVASDGITHKKVLALHELASGVWSPAAASVFPAGFRAASMALAFVAKCQRRASVDAKVCAVKAAAACRVDLHKKLIQAKVQFDHDVKVSQMQASATKRRDMATAADQRYDNTRSAILQASETASVALRRGSQARWLEEANVMTILAYCPRHWFDHDAQTLYPQQPNGKRLTAEHIQPTRKWTSASELMPLPLRTALAHTSADIQDMCLEYAHIDATHTTDVDAGVLVLATTKQSQATVHVTVIEARHLPRRSNRSLIDPMVRVRVHGEDGRVVGGQQGTEPRAGEDSPAWDHAMTFDHIPSIRCELHVQVVDNTAGGAQVAGEIRLPLRQYVDQNDHDEWHVLPPTLKQTLVEGSSVRAVPATLHLVVRFTHAKTLVLTREIAKATKRRQQLLMELRAYIQAHLTRVLTILDPPKQTI</sequence>
<dbReference type="PROSITE" id="PS50008">
    <property type="entry name" value="PIPLC_Y_DOMAIN"/>
    <property type="match status" value="1"/>
</dbReference>
<dbReference type="Gene3D" id="2.20.70.10">
    <property type="match status" value="1"/>
</dbReference>
<dbReference type="EMBL" id="KI913129">
    <property type="protein sequence ID" value="ETV78872.1"/>
    <property type="molecule type" value="Genomic_DNA"/>
</dbReference>
<dbReference type="GO" id="GO:0004435">
    <property type="term" value="F:phosphatidylinositol-4,5-bisphosphate phospholipase C activity"/>
    <property type="evidence" value="ECO:0007669"/>
    <property type="project" value="InterPro"/>
</dbReference>
<dbReference type="CDD" id="cd00030">
    <property type="entry name" value="C2"/>
    <property type="match status" value="1"/>
</dbReference>
<dbReference type="OrthoDB" id="194358at2759"/>
<evidence type="ECO:0000259" key="5">
    <source>
        <dbReference type="PROSITE" id="PS50008"/>
    </source>
</evidence>
<accession>W4GGQ6</accession>
<dbReference type="SMART" id="SM00248">
    <property type="entry name" value="ANK"/>
    <property type="match status" value="3"/>
</dbReference>
<dbReference type="SMART" id="SM00239">
    <property type="entry name" value="C2"/>
    <property type="match status" value="1"/>
</dbReference>
<dbReference type="PROSITE" id="PS50088">
    <property type="entry name" value="ANK_REPEAT"/>
    <property type="match status" value="2"/>
</dbReference>
<proteinExistence type="predicted"/>
<dbReference type="STRING" id="112090.W4GGQ6"/>
<dbReference type="GO" id="GO:0085020">
    <property type="term" value="P:protein K6-linked ubiquitination"/>
    <property type="evidence" value="ECO:0007669"/>
    <property type="project" value="TreeGrafter"/>
</dbReference>
<dbReference type="InterPro" id="IPR001711">
    <property type="entry name" value="PLipase_C_Pinositol-sp_Y"/>
</dbReference>
<dbReference type="Gene3D" id="2.60.40.150">
    <property type="entry name" value="C2 domain"/>
    <property type="match status" value="1"/>
</dbReference>
<keyword evidence="1" id="KW-0677">Repeat</keyword>
<name>W4GGQ6_APHAT</name>
<dbReference type="GO" id="GO:0006629">
    <property type="term" value="P:lipid metabolic process"/>
    <property type="evidence" value="ECO:0007669"/>
    <property type="project" value="InterPro"/>
</dbReference>
<feature type="repeat" description="ANK" evidence="3">
    <location>
        <begin position="243"/>
        <end position="275"/>
    </location>
</feature>
<feature type="domain" description="C2" evidence="4">
    <location>
        <begin position="533"/>
        <end position="652"/>
    </location>
</feature>
<evidence type="ECO:0000313" key="6">
    <source>
        <dbReference type="EMBL" id="ETV78872.1"/>
    </source>
</evidence>
<dbReference type="InterPro" id="IPR035892">
    <property type="entry name" value="C2_domain_sf"/>
</dbReference>
<evidence type="ECO:0000256" key="1">
    <source>
        <dbReference type="ARBA" id="ARBA00022737"/>
    </source>
</evidence>
<dbReference type="InterPro" id="IPR000008">
    <property type="entry name" value="C2_dom"/>
</dbReference>
<protein>
    <recommendedName>
        <fullName evidence="7">WW domain-containing protein</fullName>
    </recommendedName>
</protein>
<dbReference type="GO" id="GO:0035556">
    <property type="term" value="P:intracellular signal transduction"/>
    <property type="evidence" value="ECO:0007669"/>
    <property type="project" value="InterPro"/>
</dbReference>